<organism evidence="1">
    <name type="scientific">Escherichia coli</name>
    <dbReference type="NCBI Taxonomy" id="562"/>
    <lineage>
        <taxon>Bacteria</taxon>
        <taxon>Pseudomonadati</taxon>
        <taxon>Pseudomonadota</taxon>
        <taxon>Gammaproteobacteria</taxon>
        <taxon>Enterobacterales</taxon>
        <taxon>Enterobacteriaceae</taxon>
        <taxon>Escherichia</taxon>
    </lineage>
</organism>
<dbReference type="EMBL" id="LT985263">
    <property type="protein sequence ID" value="SPE00985.1"/>
    <property type="molecule type" value="Genomic_DNA"/>
</dbReference>
<dbReference type="AlphaFoldDB" id="A0A2P9EC84"/>
<protein>
    <submittedName>
        <fullName evidence="1">Uncharacterized protein</fullName>
    </submittedName>
</protein>
<proteinExistence type="predicted"/>
<accession>A0A2P9EC84</accession>
<keyword evidence="1" id="KW-0614">Plasmid</keyword>
<reference evidence="1" key="1">
    <citation type="submission" date="2018-02" db="EMBL/GenBank/DDBJ databases">
        <authorList>
            <person name="Cohen D.B."/>
            <person name="Kent A.D."/>
        </authorList>
    </citation>
    <scope>NUCLEOTIDE SEQUENCE</scope>
    <source>
        <strain evidence="1">511</strain>
    </source>
</reference>
<sequence length="50" mass="6086">MHPAKDGEEHYCEITHNYFLNSELNIIGKRYVLCDFHTYWFLLIKIRSLL</sequence>
<gene>
    <name evidence="1" type="ORF">RCS54_P0071</name>
</gene>
<name>A0A2P9EC84_ECOLX</name>
<evidence type="ECO:0000313" key="1">
    <source>
        <dbReference type="EMBL" id="SPE00985.1"/>
    </source>
</evidence>
<geneLocation type="plasmid" evidence="1">
    <name>RCS54_p</name>
</geneLocation>